<dbReference type="AlphaFoldDB" id="A0A388KTW5"/>
<evidence type="ECO:0000313" key="2">
    <source>
        <dbReference type="EMBL" id="GBG73497.1"/>
    </source>
</evidence>
<protein>
    <submittedName>
        <fullName evidence="2">Uncharacterized protein</fullName>
    </submittedName>
</protein>
<dbReference type="Proteomes" id="UP000265515">
    <property type="component" value="Unassembled WGS sequence"/>
</dbReference>
<gene>
    <name evidence="2" type="ORF">CBR_g16840</name>
</gene>
<dbReference type="EMBL" id="BFEA01000184">
    <property type="protein sequence ID" value="GBG73497.1"/>
    <property type="molecule type" value="Genomic_DNA"/>
</dbReference>
<accession>A0A388KTW5</accession>
<reference evidence="2 3" key="1">
    <citation type="journal article" date="2018" name="Cell">
        <title>The Chara Genome: Secondary Complexity and Implications for Plant Terrestrialization.</title>
        <authorList>
            <person name="Nishiyama T."/>
            <person name="Sakayama H."/>
            <person name="Vries J.D."/>
            <person name="Buschmann H."/>
            <person name="Saint-Marcoux D."/>
            <person name="Ullrich K.K."/>
            <person name="Haas F.B."/>
            <person name="Vanderstraeten L."/>
            <person name="Becker D."/>
            <person name="Lang D."/>
            <person name="Vosolsobe S."/>
            <person name="Rombauts S."/>
            <person name="Wilhelmsson P.K.I."/>
            <person name="Janitza P."/>
            <person name="Kern R."/>
            <person name="Heyl A."/>
            <person name="Rumpler F."/>
            <person name="Villalobos L.I.A.C."/>
            <person name="Clay J.M."/>
            <person name="Skokan R."/>
            <person name="Toyoda A."/>
            <person name="Suzuki Y."/>
            <person name="Kagoshima H."/>
            <person name="Schijlen E."/>
            <person name="Tajeshwar N."/>
            <person name="Catarino B."/>
            <person name="Hetherington A.J."/>
            <person name="Saltykova A."/>
            <person name="Bonnot C."/>
            <person name="Breuninger H."/>
            <person name="Symeonidi A."/>
            <person name="Radhakrishnan G.V."/>
            <person name="Van Nieuwerburgh F."/>
            <person name="Deforce D."/>
            <person name="Chang C."/>
            <person name="Karol K.G."/>
            <person name="Hedrich R."/>
            <person name="Ulvskov P."/>
            <person name="Glockner G."/>
            <person name="Delwiche C.F."/>
            <person name="Petrasek J."/>
            <person name="Van de Peer Y."/>
            <person name="Friml J."/>
            <person name="Beilby M."/>
            <person name="Dolan L."/>
            <person name="Kohara Y."/>
            <person name="Sugano S."/>
            <person name="Fujiyama A."/>
            <person name="Delaux P.-M."/>
            <person name="Quint M."/>
            <person name="TheiBen G."/>
            <person name="Hagemann M."/>
            <person name="Harholt J."/>
            <person name="Dunand C."/>
            <person name="Zachgo S."/>
            <person name="Langdale J."/>
            <person name="Maumus F."/>
            <person name="Straeten D.V.D."/>
            <person name="Gould S.B."/>
            <person name="Rensing S.A."/>
        </authorList>
    </citation>
    <scope>NUCLEOTIDE SEQUENCE [LARGE SCALE GENOMIC DNA]</scope>
    <source>
        <strain evidence="2 3">S276</strain>
    </source>
</reference>
<evidence type="ECO:0000313" key="3">
    <source>
        <dbReference type="Proteomes" id="UP000265515"/>
    </source>
</evidence>
<name>A0A388KTW5_CHABU</name>
<keyword evidence="3" id="KW-1185">Reference proteome</keyword>
<sequence>MKYTTEGIHYDNEDEMFLLRQRAPAYFDTRVDVQRSLAANGDRSMRAQQLLLRLNQNAYVDDDHTMASCSPNTLHQVVDWMCNDHDIDMSKRDGGGSYDTSAFKKFVRSQARESQMLKTGGGDELKPNAAEILALSRMNEVPQRDPIDYHELATMVVDGVEYVLLDQIVDFMKSGGEDKNLIHEALHEVTEEAIAAVEVVDVECVKDRTLDLVLGTPVSRWNIFEVVEELTVASTDVDRRRKRKCGWQMLVAEHDTARTHTTDTTVQDRGGTVSLADVRTVLKNPAENPATVHGGFREWTLSPSPPSCDFNEGVEQASQQGDDVVVPCDEKDDAQTGPQQENPTSSESGKSGSEKKATRWARNTILIGT</sequence>
<dbReference type="Gramene" id="GBG73497">
    <property type="protein sequence ID" value="GBG73497"/>
    <property type="gene ID" value="CBR_g16840"/>
</dbReference>
<proteinExistence type="predicted"/>
<evidence type="ECO:0000256" key="1">
    <source>
        <dbReference type="SAM" id="MobiDB-lite"/>
    </source>
</evidence>
<feature type="region of interest" description="Disordered" evidence="1">
    <location>
        <begin position="303"/>
        <end position="369"/>
    </location>
</feature>
<organism evidence="2 3">
    <name type="scientific">Chara braunii</name>
    <name type="common">Braun's stonewort</name>
    <dbReference type="NCBI Taxonomy" id="69332"/>
    <lineage>
        <taxon>Eukaryota</taxon>
        <taxon>Viridiplantae</taxon>
        <taxon>Streptophyta</taxon>
        <taxon>Charophyceae</taxon>
        <taxon>Charales</taxon>
        <taxon>Characeae</taxon>
        <taxon>Chara</taxon>
    </lineage>
</organism>
<comment type="caution">
    <text evidence="2">The sequence shown here is derived from an EMBL/GenBank/DDBJ whole genome shotgun (WGS) entry which is preliminary data.</text>
</comment>